<feature type="region of interest" description="Disordered" evidence="2">
    <location>
        <begin position="1"/>
        <end position="20"/>
    </location>
</feature>
<gene>
    <name evidence="4" type="primary">bglA</name>
    <name evidence="4" type="ORF">AK812_SmicGene20601</name>
</gene>
<dbReference type="AlphaFoldDB" id="A0A1Q9DPH5"/>
<proteinExistence type="inferred from homology"/>
<dbReference type="PANTHER" id="PTHR10963:SF55">
    <property type="entry name" value="GLYCOSIDE HYDROLASE FAMILY 16 PROTEIN"/>
    <property type="match status" value="1"/>
</dbReference>
<dbReference type="PROSITE" id="PS51762">
    <property type="entry name" value="GH16_2"/>
    <property type="match status" value="1"/>
</dbReference>
<evidence type="ECO:0000256" key="1">
    <source>
        <dbReference type="ARBA" id="ARBA00006865"/>
    </source>
</evidence>
<dbReference type="InterPro" id="IPR050546">
    <property type="entry name" value="Glycosyl_Hydrlase_16"/>
</dbReference>
<comment type="caution">
    <text evidence="4">The sequence shown here is derived from an EMBL/GenBank/DDBJ whole genome shotgun (WGS) entry which is preliminary data.</text>
</comment>
<evidence type="ECO:0000313" key="4">
    <source>
        <dbReference type="EMBL" id="OLP97073.1"/>
    </source>
</evidence>
<keyword evidence="5" id="KW-1185">Reference proteome</keyword>
<dbReference type="CDD" id="cd08023">
    <property type="entry name" value="GH16_laminarinase_like"/>
    <property type="match status" value="1"/>
</dbReference>
<dbReference type="InterPro" id="IPR000757">
    <property type="entry name" value="Beta-glucanase-like"/>
</dbReference>
<comment type="similarity">
    <text evidence="1">Belongs to the glycosyl hydrolase 16 family.</text>
</comment>
<organism evidence="4 5">
    <name type="scientific">Symbiodinium microadriaticum</name>
    <name type="common">Dinoflagellate</name>
    <name type="synonym">Zooxanthella microadriatica</name>
    <dbReference type="NCBI Taxonomy" id="2951"/>
    <lineage>
        <taxon>Eukaryota</taxon>
        <taxon>Sar</taxon>
        <taxon>Alveolata</taxon>
        <taxon>Dinophyceae</taxon>
        <taxon>Suessiales</taxon>
        <taxon>Symbiodiniaceae</taxon>
        <taxon>Symbiodinium</taxon>
    </lineage>
</organism>
<protein>
    <submittedName>
        <fullName evidence="4">Beta-glucanase</fullName>
    </submittedName>
</protein>
<dbReference type="GO" id="GO:0005975">
    <property type="term" value="P:carbohydrate metabolic process"/>
    <property type="evidence" value="ECO:0007669"/>
    <property type="project" value="InterPro"/>
</dbReference>
<dbReference type="InterPro" id="IPR013320">
    <property type="entry name" value="ConA-like_dom_sf"/>
</dbReference>
<dbReference type="GO" id="GO:0004553">
    <property type="term" value="F:hydrolase activity, hydrolyzing O-glycosyl compounds"/>
    <property type="evidence" value="ECO:0007669"/>
    <property type="project" value="InterPro"/>
</dbReference>
<evidence type="ECO:0000256" key="2">
    <source>
        <dbReference type="SAM" id="MobiDB-lite"/>
    </source>
</evidence>
<reference evidence="4 5" key="1">
    <citation type="submission" date="2016-02" db="EMBL/GenBank/DDBJ databases">
        <title>Genome analysis of coral dinoflagellate symbionts highlights evolutionary adaptations to a symbiotic lifestyle.</title>
        <authorList>
            <person name="Aranda M."/>
            <person name="Li Y."/>
            <person name="Liew Y.J."/>
            <person name="Baumgarten S."/>
            <person name="Simakov O."/>
            <person name="Wilson M."/>
            <person name="Piel J."/>
            <person name="Ashoor H."/>
            <person name="Bougouffa S."/>
            <person name="Bajic V.B."/>
            <person name="Ryu T."/>
            <person name="Ravasi T."/>
            <person name="Bayer T."/>
            <person name="Micklem G."/>
            <person name="Kim H."/>
            <person name="Bhak J."/>
            <person name="Lajeunesse T.C."/>
            <person name="Voolstra C.R."/>
        </authorList>
    </citation>
    <scope>NUCLEOTIDE SEQUENCE [LARGE SCALE GENOMIC DNA]</scope>
    <source>
        <strain evidence="4 5">CCMP2467</strain>
    </source>
</reference>
<dbReference type="EMBL" id="LSRX01000446">
    <property type="protein sequence ID" value="OLP97073.1"/>
    <property type="molecule type" value="Genomic_DNA"/>
</dbReference>
<feature type="domain" description="GH16" evidence="3">
    <location>
        <begin position="177"/>
        <end position="429"/>
    </location>
</feature>
<dbReference type="OrthoDB" id="419959at2759"/>
<dbReference type="PANTHER" id="PTHR10963">
    <property type="entry name" value="GLYCOSYL HYDROLASE-RELATED"/>
    <property type="match status" value="1"/>
</dbReference>
<dbReference type="Proteomes" id="UP000186817">
    <property type="component" value="Unassembled WGS sequence"/>
</dbReference>
<dbReference type="Gene3D" id="2.60.120.200">
    <property type="match status" value="1"/>
</dbReference>
<name>A0A1Q9DPH5_SYMMI</name>
<dbReference type="SUPFAM" id="SSF49899">
    <property type="entry name" value="Concanavalin A-like lectins/glucanases"/>
    <property type="match status" value="1"/>
</dbReference>
<evidence type="ECO:0000313" key="5">
    <source>
        <dbReference type="Proteomes" id="UP000186817"/>
    </source>
</evidence>
<evidence type="ECO:0000259" key="3">
    <source>
        <dbReference type="PROSITE" id="PS51762"/>
    </source>
</evidence>
<dbReference type="Pfam" id="PF00722">
    <property type="entry name" value="Glyco_hydro_16"/>
    <property type="match status" value="1"/>
</dbReference>
<accession>A0A1Q9DPH5</accession>
<sequence length="434" mass="48218">MSGSNGSHAVPTQRKEPPQRAVVTHLPQSIVAFINNTAGQAALSKGWYVEFERVASKANVADAVSRDDFTRARREGWTRIHDPNAEILRIFATAVGTWSLPPPRRTSSSRWHRASIAEPAHCGESVRTAGAECAPALAQPFQPVSSPNSVIQDRVISEYATNFGKAIPLQERGVMASDLTWIPVPPADRDLLIWHDEFDYTGPPDPSKWSFELGDSGWGNGELQFYTDSPKNAYVSDGCLRIRALLQKCGSRDFTSSRLTTLGKNDWQHGRFEARVRLPCGRGTWAGIWMMPTSGEPWPTGGEIDIVEHVGHDAGRIHGTVHTALCNHQQASQVGGILPLSVDLWHTYGIEWNAERIDFHCDGFRYFRIRKDSGASKEGWPFDTPFHLIMNLAVGGNWGGQQGIDRTAFEGDGQVMEIAWIRAYRLQHDPPEEM</sequence>